<dbReference type="Gene3D" id="2.170.16.10">
    <property type="entry name" value="Hedgehog/Intein (Hint) domain"/>
    <property type="match status" value="1"/>
</dbReference>
<dbReference type="InterPro" id="IPR006141">
    <property type="entry name" value="Intein_N"/>
</dbReference>
<accession>A0A9X2FGX4</accession>
<feature type="chain" id="PRO_5040755805" evidence="2">
    <location>
        <begin position="22"/>
        <end position="605"/>
    </location>
</feature>
<dbReference type="CDD" id="cd00081">
    <property type="entry name" value="Hint"/>
    <property type="match status" value="1"/>
</dbReference>
<dbReference type="Pfam" id="PF07591">
    <property type="entry name" value="PT-HINT"/>
    <property type="match status" value="1"/>
</dbReference>
<dbReference type="InterPro" id="IPR036844">
    <property type="entry name" value="Hint_dom_sf"/>
</dbReference>
<keyword evidence="1" id="KW-0175">Coiled coil</keyword>
<evidence type="ECO:0000259" key="3">
    <source>
        <dbReference type="SMART" id="SM00306"/>
    </source>
</evidence>
<evidence type="ECO:0000256" key="1">
    <source>
        <dbReference type="SAM" id="Coils"/>
    </source>
</evidence>
<protein>
    <submittedName>
        <fullName evidence="4">HINT domain-containing protein</fullName>
    </submittedName>
</protein>
<dbReference type="EMBL" id="JAMXLR010000036">
    <property type="protein sequence ID" value="MCO6044161.1"/>
    <property type="molecule type" value="Genomic_DNA"/>
</dbReference>
<keyword evidence="2" id="KW-0732">Signal</keyword>
<evidence type="ECO:0000256" key="2">
    <source>
        <dbReference type="SAM" id="SignalP"/>
    </source>
</evidence>
<dbReference type="PROSITE" id="PS50817">
    <property type="entry name" value="INTEIN_N_TER"/>
    <property type="match status" value="1"/>
</dbReference>
<reference evidence="4" key="1">
    <citation type="submission" date="2022-06" db="EMBL/GenBank/DDBJ databases">
        <title>Aeoliella straminimaris, a novel planctomycete from sediments.</title>
        <authorList>
            <person name="Vitorino I.R."/>
            <person name="Lage O.M."/>
        </authorList>
    </citation>
    <scope>NUCLEOTIDE SEQUENCE</scope>
    <source>
        <strain evidence="4">ICT_H6.2</strain>
    </source>
</reference>
<comment type="caution">
    <text evidence="4">The sequence shown here is derived from an EMBL/GenBank/DDBJ whole genome shotgun (WGS) entry which is preliminary data.</text>
</comment>
<dbReference type="Proteomes" id="UP001155241">
    <property type="component" value="Unassembled WGS sequence"/>
</dbReference>
<dbReference type="SUPFAM" id="SSF51294">
    <property type="entry name" value="Hedgehog/intein (Hint) domain"/>
    <property type="match status" value="1"/>
</dbReference>
<dbReference type="SMART" id="SM00306">
    <property type="entry name" value="HintN"/>
    <property type="match status" value="1"/>
</dbReference>
<name>A0A9X2FGX4_9BACT</name>
<feature type="coiled-coil region" evidence="1">
    <location>
        <begin position="360"/>
        <end position="394"/>
    </location>
</feature>
<dbReference type="GO" id="GO:0016539">
    <property type="term" value="P:intein-mediated protein splicing"/>
    <property type="evidence" value="ECO:0007669"/>
    <property type="project" value="InterPro"/>
</dbReference>
<evidence type="ECO:0000313" key="4">
    <source>
        <dbReference type="EMBL" id="MCO6044161.1"/>
    </source>
</evidence>
<feature type="signal peptide" evidence="2">
    <location>
        <begin position="1"/>
        <end position="21"/>
    </location>
</feature>
<proteinExistence type="predicted"/>
<sequence>MRTRLFASAILFLGVTATCFAGDDSVTTGLANRMTREALAAGAAGDMDLREQLLDQVLRVAPEHAPAHWARGEMQVSGQWKPIVAVQDEASDNQLLDKYQQLRRTASSTPDDQFQLARWCERNDLQDEARYHWLQVLAVDRDNRQALRALDSQWVGGQLLPRDEAEEIIDEQRNLRKVNADWRTRIAGWQRALAAGSDEAARALAEVEAVVDESAILEFEKLAAKQRGQYPAEAERSASLCKAFVSALSRLPSYEASLSMARLAVLADDASLREVAAETLKLRPTYEVVPVLITGLSPLIESRFEITRSENGRVSYSHQFVAEGADTDFVAEASTTVSAPVIVQAGSRGTDVRRAVARSRQRTTSAAQRMYREAMRLEQQAQAANTSREQLNERIVATLRTVTDKDFGNDPAPWWDYWREENGYDESRETVAYRTSQSYDMPVVTELPPSGGGGGRCECFAAGTLVWTKTGMQAIETLTAGDLVLTMDERTGERCFRPVLDTTIRDPSPLMHIATEGYQVLATPGHPFWVEGTGWRMAKELEPGDRVLSAHGAPIEIRAVASSDVDEQAYNLVVEGNNNYFVGQEGLLSHDNTQRRPELARAGKW</sequence>
<dbReference type="RefSeq" id="WP_252852267.1">
    <property type="nucleotide sequence ID" value="NZ_JAMXLR010000036.1"/>
</dbReference>
<gene>
    <name evidence="4" type="ORF">NG895_09600</name>
</gene>
<evidence type="ECO:0000313" key="5">
    <source>
        <dbReference type="Proteomes" id="UP001155241"/>
    </source>
</evidence>
<dbReference type="AlphaFoldDB" id="A0A9X2FGX4"/>
<keyword evidence="5" id="KW-1185">Reference proteome</keyword>
<organism evidence="4 5">
    <name type="scientific">Aeoliella straminimaris</name>
    <dbReference type="NCBI Taxonomy" id="2954799"/>
    <lineage>
        <taxon>Bacteria</taxon>
        <taxon>Pseudomonadati</taxon>
        <taxon>Planctomycetota</taxon>
        <taxon>Planctomycetia</taxon>
        <taxon>Pirellulales</taxon>
        <taxon>Lacipirellulaceae</taxon>
        <taxon>Aeoliella</taxon>
    </lineage>
</organism>
<feature type="domain" description="Hint" evidence="3">
    <location>
        <begin position="457"/>
        <end position="551"/>
    </location>
</feature>
<dbReference type="InterPro" id="IPR003587">
    <property type="entry name" value="Hint_dom_N"/>
</dbReference>